<dbReference type="InterPro" id="IPR036928">
    <property type="entry name" value="AS_sf"/>
</dbReference>
<evidence type="ECO:0000256" key="5">
    <source>
        <dbReference type="ARBA" id="ARBA00022917"/>
    </source>
</evidence>
<keyword evidence="3 8" id="KW-0547">Nucleotide-binding</keyword>
<comment type="caution">
    <text evidence="10">The sequence shown here is derived from an EMBL/GenBank/DDBJ whole genome shotgun (WGS) entry which is preliminary data.</text>
</comment>
<protein>
    <recommendedName>
        <fullName evidence="8">Glutamyl-tRNA(Gln) amidotransferase subunit A</fullName>
        <shortName evidence="8">Glu-ADT subunit A</shortName>
        <ecNumber evidence="8">6.3.5.7</ecNumber>
    </recommendedName>
</protein>
<keyword evidence="5 8" id="KW-0648">Protein biosynthesis</keyword>
<comment type="catalytic activity">
    <reaction evidence="7 8">
        <text>L-glutamyl-tRNA(Gln) + L-glutamine + ATP + H2O = L-glutaminyl-tRNA(Gln) + L-glutamate + ADP + phosphate + H(+)</text>
        <dbReference type="Rhea" id="RHEA:17521"/>
        <dbReference type="Rhea" id="RHEA-COMP:9681"/>
        <dbReference type="Rhea" id="RHEA-COMP:9684"/>
        <dbReference type="ChEBI" id="CHEBI:15377"/>
        <dbReference type="ChEBI" id="CHEBI:15378"/>
        <dbReference type="ChEBI" id="CHEBI:29985"/>
        <dbReference type="ChEBI" id="CHEBI:30616"/>
        <dbReference type="ChEBI" id="CHEBI:43474"/>
        <dbReference type="ChEBI" id="CHEBI:58359"/>
        <dbReference type="ChEBI" id="CHEBI:78520"/>
        <dbReference type="ChEBI" id="CHEBI:78521"/>
        <dbReference type="ChEBI" id="CHEBI:456216"/>
        <dbReference type="EC" id="6.3.5.7"/>
    </reaction>
</comment>
<dbReference type="Proteomes" id="UP000284178">
    <property type="component" value="Unassembled WGS sequence"/>
</dbReference>
<dbReference type="HAMAP" id="MF_00120">
    <property type="entry name" value="GatA"/>
    <property type="match status" value="1"/>
</dbReference>
<dbReference type="InterPro" id="IPR000120">
    <property type="entry name" value="Amidase"/>
</dbReference>
<dbReference type="GO" id="GO:0016740">
    <property type="term" value="F:transferase activity"/>
    <property type="evidence" value="ECO:0007669"/>
    <property type="project" value="UniProtKB-KW"/>
</dbReference>
<name>A0A412G3F7_9FIRM</name>
<feature type="active site" description="Acyl-ester intermediate" evidence="8">
    <location>
        <position position="162"/>
    </location>
</feature>
<dbReference type="GeneID" id="83015072"/>
<dbReference type="GO" id="GO:0050567">
    <property type="term" value="F:glutaminyl-tRNA synthase (glutamine-hydrolyzing) activity"/>
    <property type="evidence" value="ECO:0007669"/>
    <property type="project" value="UniProtKB-UniRule"/>
</dbReference>
<evidence type="ECO:0000313" key="11">
    <source>
        <dbReference type="Proteomes" id="UP000284178"/>
    </source>
</evidence>
<evidence type="ECO:0000313" key="10">
    <source>
        <dbReference type="EMBL" id="RGR75076.1"/>
    </source>
</evidence>
<evidence type="ECO:0000256" key="1">
    <source>
        <dbReference type="ARBA" id="ARBA00008069"/>
    </source>
</evidence>
<feature type="domain" description="Amidase" evidence="9">
    <location>
        <begin position="16"/>
        <end position="452"/>
    </location>
</feature>
<organism evidence="10 11">
    <name type="scientific">Holdemania filiformis</name>
    <dbReference type="NCBI Taxonomy" id="61171"/>
    <lineage>
        <taxon>Bacteria</taxon>
        <taxon>Bacillati</taxon>
        <taxon>Bacillota</taxon>
        <taxon>Erysipelotrichia</taxon>
        <taxon>Erysipelotrichales</taxon>
        <taxon>Erysipelotrichaceae</taxon>
        <taxon>Holdemania</taxon>
    </lineage>
</organism>
<keyword evidence="10" id="KW-0808">Transferase</keyword>
<dbReference type="PANTHER" id="PTHR11895:SF151">
    <property type="entry name" value="GLUTAMYL-TRNA(GLN) AMIDOTRANSFERASE SUBUNIT A"/>
    <property type="match status" value="1"/>
</dbReference>
<feature type="active site" description="Charge relay system" evidence="8">
    <location>
        <position position="63"/>
    </location>
</feature>
<dbReference type="GO" id="GO:0005524">
    <property type="term" value="F:ATP binding"/>
    <property type="evidence" value="ECO:0007669"/>
    <property type="project" value="UniProtKB-KW"/>
</dbReference>
<comment type="function">
    <text evidence="6 8">Allows the formation of correctly charged Gln-tRNA(Gln) through the transamidation of misacylated Glu-tRNA(Gln) in organisms which lack glutaminyl-tRNA synthetase. The reaction takes place in the presence of glutamine and ATP through an activated gamma-phospho-Glu-tRNA(Gln).</text>
</comment>
<dbReference type="Gene3D" id="3.90.1300.10">
    <property type="entry name" value="Amidase signature (AS) domain"/>
    <property type="match status" value="1"/>
</dbReference>
<dbReference type="RefSeq" id="WP_117894568.1">
    <property type="nucleotide sequence ID" value="NZ_CABJCV010000006.1"/>
</dbReference>
<dbReference type="PANTHER" id="PTHR11895">
    <property type="entry name" value="TRANSAMIDASE"/>
    <property type="match status" value="1"/>
</dbReference>
<evidence type="ECO:0000259" key="9">
    <source>
        <dbReference type="Pfam" id="PF01425"/>
    </source>
</evidence>
<evidence type="ECO:0000256" key="7">
    <source>
        <dbReference type="ARBA" id="ARBA00047407"/>
    </source>
</evidence>
<comment type="similarity">
    <text evidence="1 8">Belongs to the amidase family. GatA subfamily.</text>
</comment>
<keyword evidence="11" id="KW-1185">Reference proteome</keyword>
<dbReference type="InterPro" id="IPR004412">
    <property type="entry name" value="GatA"/>
</dbReference>
<accession>A0A412G3F7</accession>
<keyword evidence="2 8" id="KW-0436">Ligase</keyword>
<dbReference type="AlphaFoldDB" id="A0A412G3F7"/>
<dbReference type="SUPFAM" id="SSF75304">
    <property type="entry name" value="Amidase signature (AS) enzymes"/>
    <property type="match status" value="1"/>
</dbReference>
<dbReference type="Pfam" id="PF01425">
    <property type="entry name" value="Amidase"/>
    <property type="match status" value="1"/>
</dbReference>
<dbReference type="PROSITE" id="PS00571">
    <property type="entry name" value="AMIDASES"/>
    <property type="match status" value="1"/>
</dbReference>
<evidence type="ECO:0000256" key="2">
    <source>
        <dbReference type="ARBA" id="ARBA00022598"/>
    </source>
</evidence>
<reference evidence="10 11" key="1">
    <citation type="submission" date="2018-08" db="EMBL/GenBank/DDBJ databases">
        <title>A genome reference for cultivated species of the human gut microbiota.</title>
        <authorList>
            <person name="Zou Y."/>
            <person name="Xue W."/>
            <person name="Luo G."/>
        </authorList>
    </citation>
    <scope>NUCLEOTIDE SEQUENCE [LARGE SCALE GENOMIC DNA]</scope>
    <source>
        <strain evidence="10 11">AF24-29</strain>
    </source>
</reference>
<gene>
    <name evidence="8" type="primary">gatA</name>
    <name evidence="10" type="ORF">DWY25_06595</name>
</gene>
<dbReference type="GO" id="GO:0030956">
    <property type="term" value="C:glutamyl-tRNA(Gln) amidotransferase complex"/>
    <property type="evidence" value="ECO:0007669"/>
    <property type="project" value="InterPro"/>
</dbReference>
<dbReference type="GO" id="GO:0006412">
    <property type="term" value="P:translation"/>
    <property type="evidence" value="ECO:0007669"/>
    <property type="project" value="UniProtKB-UniRule"/>
</dbReference>
<evidence type="ECO:0000256" key="3">
    <source>
        <dbReference type="ARBA" id="ARBA00022741"/>
    </source>
</evidence>
<sequence length="474" mass="50738">MATMSELKATTTARERVEAAVAKAQASQPRLNAVVTFVDVEDQLAALDTIPDGPFHGMPVVLKDNVCTRGVRTTASSKILDNYVPVYNAHIVDKLKAAGAVVIAKASMDELAMGGTNLTAATGPVYNPYDRTRMAGGSSGGSAALVAAGVVPFAVGSDTGDSVRKPASFCGVLGMKPTYGRISRYGIIPYSSSLDHVGYFTRSALDAAEALKVLAGRDDRDMTSSDRPVPDYAAALNSEIKGRRVAVFKNVIDALANPEVKALFEKTVEALKAKGAVVEEVSLREDLLKAILPAYYLIANCEATANHSNLDGIRFGVQQPGGSMEEIMIQSRTKGFGSLIRKRFVIGSYGLFVENQEKLFRQAQRVRRLIVENVAEVMKDYDILIAPASSDVAPKLDDHSRDELSDGYLIAENHMVIGNFTGYPSCTVPMGLIEGLPVGLNMTAKAWDEQSLFDFAAAMEDITGLKDATAEGIE</sequence>
<proteinExistence type="inferred from homology"/>
<keyword evidence="4 8" id="KW-0067">ATP-binding</keyword>
<comment type="subunit">
    <text evidence="8">Heterotrimer of A, B and C subunits.</text>
</comment>
<evidence type="ECO:0000256" key="6">
    <source>
        <dbReference type="ARBA" id="ARBA00025295"/>
    </source>
</evidence>
<evidence type="ECO:0000256" key="4">
    <source>
        <dbReference type="ARBA" id="ARBA00022840"/>
    </source>
</evidence>
<feature type="active site" description="Charge relay system" evidence="8">
    <location>
        <position position="138"/>
    </location>
</feature>
<dbReference type="InterPro" id="IPR023631">
    <property type="entry name" value="Amidase_dom"/>
</dbReference>
<dbReference type="EMBL" id="QRUP01000006">
    <property type="protein sequence ID" value="RGR75076.1"/>
    <property type="molecule type" value="Genomic_DNA"/>
</dbReference>
<dbReference type="EC" id="6.3.5.7" evidence="8"/>
<evidence type="ECO:0000256" key="8">
    <source>
        <dbReference type="HAMAP-Rule" id="MF_00120"/>
    </source>
</evidence>
<dbReference type="InterPro" id="IPR020556">
    <property type="entry name" value="Amidase_CS"/>
</dbReference>